<dbReference type="Gene3D" id="2.10.25.10">
    <property type="entry name" value="Laminin"/>
    <property type="match status" value="5"/>
</dbReference>
<dbReference type="Pfam" id="PF12947">
    <property type="entry name" value="EGF_3"/>
    <property type="match status" value="1"/>
</dbReference>
<organism evidence="7 8">
    <name type="scientific">Oncorhynchus tshawytscha</name>
    <name type="common">Chinook salmon</name>
    <name type="synonym">Salmo tshawytscha</name>
    <dbReference type="NCBI Taxonomy" id="74940"/>
    <lineage>
        <taxon>Eukaryota</taxon>
        <taxon>Metazoa</taxon>
        <taxon>Chordata</taxon>
        <taxon>Craniata</taxon>
        <taxon>Vertebrata</taxon>
        <taxon>Euteleostomi</taxon>
        <taxon>Actinopterygii</taxon>
        <taxon>Neopterygii</taxon>
        <taxon>Teleostei</taxon>
        <taxon>Protacanthopterygii</taxon>
        <taxon>Salmoniformes</taxon>
        <taxon>Salmonidae</taxon>
        <taxon>Salmoninae</taxon>
        <taxon>Oncorhynchus</taxon>
    </lineage>
</organism>
<name>A0AAZ3Q2H3_ONCTS</name>
<dbReference type="SMART" id="SM00181">
    <property type="entry name" value="EGF"/>
    <property type="match status" value="5"/>
</dbReference>
<dbReference type="InterPro" id="IPR000152">
    <property type="entry name" value="EGF-type_Asp/Asn_hydroxyl_site"/>
</dbReference>
<reference evidence="7" key="2">
    <citation type="submission" date="2025-08" db="UniProtKB">
        <authorList>
            <consortium name="Ensembl"/>
        </authorList>
    </citation>
    <scope>IDENTIFICATION</scope>
</reference>
<feature type="domain" description="EGF-like" evidence="6">
    <location>
        <begin position="241"/>
        <end position="281"/>
    </location>
</feature>
<evidence type="ECO:0000256" key="1">
    <source>
        <dbReference type="ARBA" id="ARBA00022536"/>
    </source>
</evidence>
<dbReference type="InterPro" id="IPR000742">
    <property type="entry name" value="EGF"/>
</dbReference>
<dbReference type="PROSITE" id="PS00010">
    <property type="entry name" value="ASX_HYDROXYL"/>
    <property type="match status" value="3"/>
</dbReference>
<reference evidence="7" key="3">
    <citation type="submission" date="2025-09" db="UniProtKB">
        <authorList>
            <consortium name="Ensembl"/>
        </authorList>
    </citation>
    <scope>IDENTIFICATION</scope>
</reference>
<dbReference type="GO" id="GO:0005509">
    <property type="term" value="F:calcium ion binding"/>
    <property type="evidence" value="ECO:0007669"/>
    <property type="project" value="InterPro"/>
</dbReference>
<accession>A0AAZ3Q2H3</accession>
<dbReference type="InterPro" id="IPR009030">
    <property type="entry name" value="Growth_fac_rcpt_cys_sf"/>
</dbReference>
<evidence type="ECO:0000313" key="7">
    <source>
        <dbReference type="Ensembl" id="ENSOTSP00005123071.1"/>
    </source>
</evidence>
<dbReference type="InterPro" id="IPR049883">
    <property type="entry name" value="NOTCH1_EGF-like"/>
</dbReference>
<dbReference type="GO" id="GO:0030855">
    <property type="term" value="P:epithelial cell differentiation"/>
    <property type="evidence" value="ECO:0007669"/>
    <property type="project" value="UniProtKB-ARBA"/>
</dbReference>
<proteinExistence type="predicted"/>
<evidence type="ECO:0000259" key="6">
    <source>
        <dbReference type="PROSITE" id="PS50026"/>
    </source>
</evidence>
<gene>
    <name evidence="7" type="primary">si:ch211-194g2.4</name>
</gene>
<keyword evidence="2" id="KW-0732">Signal</keyword>
<dbReference type="InterPro" id="IPR024731">
    <property type="entry name" value="NELL2-like_EGF"/>
</dbReference>
<sequence length="313" mass="34713">MMVFTVVSARPVRQWLLVITMRFIAFSMAFHQDRSRTVRAVSGPLGGPSGSVGLCTFGTSTACCFGWRNVMGVCQPVCNKPCRNGVCVGPDKCSCSVGYKGQKCDQDVNECGLPERRCSNSCMNTQGSYRCYCDPGYYLMTDGSTCTKEPECSSARCQFGCQIDRLGEVRCLCATGLHLAADNRTCEGGLPRQPHDVDECRGTSDVCPPRRTCKNTFGSFVCVCREGFVLGTLQDSVQCRDKDECLDSTHLCSRHSQCFNTSGSYTCQCLEDYSGDGHTCWPRRASQSKTSMYLRYKLSKRTRPIQQPRRPQL</sequence>
<dbReference type="PROSITE" id="PS50026">
    <property type="entry name" value="EGF_3"/>
    <property type="match status" value="3"/>
</dbReference>
<evidence type="ECO:0000256" key="2">
    <source>
        <dbReference type="ARBA" id="ARBA00022729"/>
    </source>
</evidence>
<evidence type="ECO:0000313" key="8">
    <source>
        <dbReference type="Proteomes" id="UP000694402"/>
    </source>
</evidence>
<evidence type="ECO:0000256" key="3">
    <source>
        <dbReference type="ARBA" id="ARBA00022737"/>
    </source>
</evidence>
<dbReference type="InterPro" id="IPR018097">
    <property type="entry name" value="EGF_Ca-bd_CS"/>
</dbReference>
<feature type="domain" description="EGF-like" evidence="6">
    <location>
        <begin position="107"/>
        <end position="147"/>
    </location>
</feature>
<keyword evidence="1 5" id="KW-0245">EGF-like domain</keyword>
<protein>
    <recommendedName>
        <fullName evidence="6">EGF-like domain-containing protein</fullName>
    </recommendedName>
</protein>
<dbReference type="Ensembl" id="ENSOTST00005194824.1">
    <property type="protein sequence ID" value="ENSOTSP00005123071.1"/>
    <property type="gene ID" value="ENSOTSG00005057539.1"/>
</dbReference>
<keyword evidence="3" id="KW-0677">Repeat</keyword>
<dbReference type="SUPFAM" id="SSF57196">
    <property type="entry name" value="EGF/Laminin"/>
    <property type="match status" value="1"/>
</dbReference>
<reference evidence="8" key="1">
    <citation type="journal article" date="2018" name="PLoS ONE">
        <title>Chinook salmon (Oncorhynchus tshawytscha) genome and transcriptome.</title>
        <authorList>
            <person name="Christensen K.A."/>
            <person name="Leong J.S."/>
            <person name="Sakhrani D."/>
            <person name="Biagi C.A."/>
            <person name="Minkley D.R."/>
            <person name="Withler R.E."/>
            <person name="Rondeau E.B."/>
            <person name="Koop B.F."/>
            <person name="Devlin R.H."/>
        </authorList>
    </citation>
    <scope>NUCLEOTIDE SEQUENCE [LARGE SCALE GENOMIC DNA]</scope>
</reference>
<evidence type="ECO:0000256" key="5">
    <source>
        <dbReference type="PROSITE-ProRule" id="PRU00076"/>
    </source>
</evidence>
<dbReference type="FunFam" id="2.10.25.10:FF:000038">
    <property type="entry name" value="Fibrillin 2"/>
    <property type="match status" value="2"/>
</dbReference>
<dbReference type="InterPro" id="IPR052235">
    <property type="entry name" value="Nephronectin_domain"/>
</dbReference>
<keyword evidence="8" id="KW-1185">Reference proteome</keyword>
<dbReference type="Proteomes" id="UP000694402">
    <property type="component" value="Unassembled WGS sequence"/>
</dbReference>
<dbReference type="PROSITE" id="PS01186">
    <property type="entry name" value="EGF_2"/>
    <property type="match status" value="2"/>
</dbReference>
<keyword evidence="4" id="KW-1015">Disulfide bond</keyword>
<feature type="domain" description="EGF-like" evidence="6">
    <location>
        <begin position="196"/>
        <end position="234"/>
    </location>
</feature>
<dbReference type="PROSITE" id="PS01187">
    <property type="entry name" value="EGF_CA"/>
    <property type="match status" value="2"/>
</dbReference>
<dbReference type="InterPro" id="IPR001881">
    <property type="entry name" value="EGF-like_Ca-bd_dom"/>
</dbReference>
<dbReference type="CDD" id="cd00054">
    <property type="entry name" value="EGF_CA"/>
    <property type="match status" value="3"/>
</dbReference>
<dbReference type="SUPFAM" id="SSF57184">
    <property type="entry name" value="Growth factor receptor domain"/>
    <property type="match status" value="1"/>
</dbReference>
<dbReference type="PROSITE" id="PS00022">
    <property type="entry name" value="EGF_1"/>
    <property type="match status" value="1"/>
</dbReference>
<dbReference type="PANTHER" id="PTHR24050">
    <property type="entry name" value="PA14 DOMAIN-CONTAINING PROTEIN"/>
    <property type="match status" value="1"/>
</dbReference>
<evidence type="ECO:0000256" key="4">
    <source>
        <dbReference type="ARBA" id="ARBA00023157"/>
    </source>
</evidence>
<comment type="caution">
    <text evidence="5">Lacks conserved residue(s) required for the propagation of feature annotation.</text>
</comment>
<dbReference type="SMART" id="SM00179">
    <property type="entry name" value="EGF_CA"/>
    <property type="match status" value="3"/>
</dbReference>
<dbReference type="Pfam" id="PF07645">
    <property type="entry name" value="EGF_CA"/>
    <property type="match status" value="2"/>
</dbReference>
<dbReference type="PANTHER" id="PTHR24050:SF19">
    <property type="entry name" value="NEPHRONECTIN"/>
    <property type="match status" value="1"/>
</dbReference>
<dbReference type="AlphaFoldDB" id="A0AAZ3Q2H3"/>
<dbReference type="GeneTree" id="ENSGT00930000150973"/>